<evidence type="ECO:0000256" key="7">
    <source>
        <dbReference type="SAM" id="SignalP"/>
    </source>
</evidence>
<keyword evidence="7" id="KW-0732">Signal</keyword>
<dbReference type="KEGG" id="abac:LuPra_01449"/>
<dbReference type="InterPro" id="IPR008969">
    <property type="entry name" value="CarboxyPept-like_regulatory"/>
</dbReference>
<dbReference type="GO" id="GO:0044718">
    <property type="term" value="P:siderophore transmembrane transport"/>
    <property type="evidence" value="ECO:0007669"/>
    <property type="project" value="TreeGrafter"/>
</dbReference>
<dbReference type="STRING" id="1855912.LuPra_01449"/>
<reference evidence="10" key="2">
    <citation type="submission" date="2016-04" db="EMBL/GenBank/DDBJ databases">
        <title>First Complete Genome Sequence of a Subdivision 6 Acidobacterium.</title>
        <authorList>
            <person name="Huang S."/>
            <person name="Vieira S."/>
            <person name="Bunk B."/>
            <person name="Riedel T."/>
            <person name="Sproeer C."/>
            <person name="Overmann J."/>
        </authorList>
    </citation>
    <scope>NUCLEOTIDE SEQUENCE [LARGE SCALE GENOMIC DNA]</scope>
    <source>
        <strain evidence="10">DSM 100886 HEG_-6_39</strain>
    </source>
</reference>
<evidence type="ECO:0000256" key="3">
    <source>
        <dbReference type="ARBA" id="ARBA00022452"/>
    </source>
</evidence>
<dbReference type="SUPFAM" id="SSF49464">
    <property type="entry name" value="Carboxypeptidase regulatory domain-like"/>
    <property type="match status" value="1"/>
</dbReference>
<keyword evidence="3" id="KW-1134">Transmembrane beta strand</keyword>
<keyword evidence="6" id="KW-0998">Cell outer membrane</keyword>
<evidence type="ECO:0000256" key="2">
    <source>
        <dbReference type="ARBA" id="ARBA00022448"/>
    </source>
</evidence>
<dbReference type="GO" id="GO:0009279">
    <property type="term" value="C:cell outer membrane"/>
    <property type="evidence" value="ECO:0007669"/>
    <property type="project" value="UniProtKB-SubCell"/>
</dbReference>
<keyword evidence="10" id="KW-1185">Reference proteome</keyword>
<keyword evidence="5" id="KW-0472">Membrane</keyword>
<name>A0A143PI90_LUTPR</name>
<keyword evidence="9" id="KW-0675">Receptor</keyword>
<evidence type="ECO:0000313" key="9">
    <source>
        <dbReference type="EMBL" id="AMY08255.1"/>
    </source>
</evidence>
<dbReference type="EMBL" id="CP015136">
    <property type="protein sequence ID" value="AMY08255.1"/>
    <property type="molecule type" value="Genomic_DNA"/>
</dbReference>
<evidence type="ECO:0000259" key="8">
    <source>
        <dbReference type="Pfam" id="PF25183"/>
    </source>
</evidence>
<dbReference type="RefSeq" id="WP_110170114.1">
    <property type="nucleotide sequence ID" value="NZ_CP015136.1"/>
</dbReference>
<dbReference type="Pfam" id="PF13620">
    <property type="entry name" value="CarboxypepD_reg"/>
    <property type="match status" value="1"/>
</dbReference>
<dbReference type="Gene3D" id="2.40.170.20">
    <property type="entry name" value="TonB-dependent receptor, beta-barrel domain"/>
    <property type="match status" value="1"/>
</dbReference>
<dbReference type="PANTHER" id="PTHR30069">
    <property type="entry name" value="TONB-DEPENDENT OUTER MEMBRANE RECEPTOR"/>
    <property type="match status" value="1"/>
</dbReference>
<dbReference type="InterPro" id="IPR036942">
    <property type="entry name" value="Beta-barrel_TonB_sf"/>
</dbReference>
<evidence type="ECO:0000313" key="10">
    <source>
        <dbReference type="Proteomes" id="UP000076079"/>
    </source>
</evidence>
<dbReference type="AlphaFoldDB" id="A0A143PI90"/>
<protein>
    <submittedName>
        <fullName evidence="9">Outer membrane receptor for ferrienterochelin and colicins</fullName>
    </submittedName>
</protein>
<dbReference type="InterPro" id="IPR039426">
    <property type="entry name" value="TonB-dep_rcpt-like"/>
</dbReference>
<dbReference type="OrthoDB" id="97893at2"/>
<feature type="chain" id="PRO_5007511383" evidence="7">
    <location>
        <begin position="30"/>
        <end position="935"/>
    </location>
</feature>
<dbReference type="Pfam" id="PF25183">
    <property type="entry name" value="OMP_b-brl_4"/>
    <property type="match status" value="1"/>
</dbReference>
<feature type="signal peptide" evidence="7">
    <location>
        <begin position="1"/>
        <end position="29"/>
    </location>
</feature>
<evidence type="ECO:0000256" key="5">
    <source>
        <dbReference type="ARBA" id="ARBA00023136"/>
    </source>
</evidence>
<dbReference type="PANTHER" id="PTHR30069:SF46">
    <property type="entry name" value="OAR PROTEIN"/>
    <property type="match status" value="1"/>
</dbReference>
<dbReference type="InterPro" id="IPR057601">
    <property type="entry name" value="Oar-like_b-barrel"/>
</dbReference>
<comment type="subcellular location">
    <subcellularLocation>
        <location evidence="1">Cell outer membrane</location>
        <topology evidence="1">Multi-pass membrane protein</topology>
    </subcellularLocation>
</comment>
<proteinExistence type="predicted"/>
<organism evidence="9 10">
    <name type="scientific">Luteitalea pratensis</name>
    <dbReference type="NCBI Taxonomy" id="1855912"/>
    <lineage>
        <taxon>Bacteria</taxon>
        <taxon>Pseudomonadati</taxon>
        <taxon>Acidobacteriota</taxon>
        <taxon>Vicinamibacteria</taxon>
        <taxon>Vicinamibacterales</taxon>
        <taxon>Vicinamibacteraceae</taxon>
        <taxon>Luteitalea</taxon>
    </lineage>
</organism>
<feature type="domain" description="TonB-dependent transporter Oar-like beta-barrel" evidence="8">
    <location>
        <begin position="337"/>
        <end position="821"/>
    </location>
</feature>
<sequence precursor="true">MYPHLSPPRVLGSWAIATLVAASPAIVSAQSTATLVGVVLDSSGAALPGATVEVASPALIERTRATVTTDDGRYRVVDLRPGDYTLTFSLGGFQTVRREHVLLTTAITTTVDATLSIGALDEAITVRGGAPVIDTRSGTSERPLSQELIEGIPVGRIPNVAVMLVPGAVTARPDVGGSETGQTAGVSIHGSQTRDLVWNTDGLDMTSNTGSGGVSGQYPNQGAYQEIVVQTRALPAEIGAGGVSVNMITKDGGNRFRGELFSTYTSGALQGSNVSDAQRERGLIAPSAMDVFNDLNGGVGGPIKPDALWFYGSARRFQVDRFEANTFNPDGTQALDENYIWNATGKLTWQINRANRLTSFVDYNYKLREHRRQTTAAYQFVSPEASYYSPLWGPVANTKLTSTLGSNLLLDTGFSWYYVPWSLDYQPDLAADALPRVDIAQSTLTGAPPPAMLRATQERRTWNAVLSWLPRWRGEHQVRTGVQVQHAPYGQEFDSLGHGDLVARYRNGVPDSVTVYNTPVSTNMSQLELGVFVQDSWAITPRLTINPGLRFERHTGSLGQQSAAAGQFVPARTFEAQSNLVVWNTFVPRLAASLDLSGRGRTVVKASASQYAQRQGSQLIDQFNPLRQNTENRSWNDRNGDLVPQLDEIGPGQGALDRGATVRISDGLKRPTQWEYSASLEHQLADDFSVAVSWFRRDYRDLTAVVNLAISPDDFTPLEITNPLDGTPFTIYNQSAASIGRVDNALINSDLLDQRYQGVEATVTRRFAGGLALLGGVTFGKNTANTSASTNPNDRINSEGDDLLDSRVIVNLSAIYQLPWQLQAAAHFAHYDGQPLRRIYTVTRTVAPTLRQVSQDVLLLPTGEERKPDQSLLDVRLGRRFSLGRGLTVEPLLEVYNVLNENASVTEVEQVGAALGRISRNVDARLVRLGVKVQF</sequence>
<dbReference type="Gene3D" id="2.60.40.1120">
    <property type="entry name" value="Carboxypeptidase-like, regulatory domain"/>
    <property type="match status" value="1"/>
</dbReference>
<dbReference type="GO" id="GO:0015344">
    <property type="term" value="F:siderophore uptake transmembrane transporter activity"/>
    <property type="evidence" value="ECO:0007669"/>
    <property type="project" value="TreeGrafter"/>
</dbReference>
<accession>A0A143PI90</accession>
<gene>
    <name evidence="9" type="ORF">LuPra_01449</name>
</gene>
<dbReference type="PATRIC" id="fig|1813736.3.peg.1501"/>
<reference evidence="9 10" key="1">
    <citation type="journal article" date="2016" name="Genome Announc.">
        <title>First Complete Genome Sequence of a Subdivision 6 Acidobacterium Strain.</title>
        <authorList>
            <person name="Huang S."/>
            <person name="Vieira S."/>
            <person name="Bunk B."/>
            <person name="Riedel T."/>
            <person name="Sproer C."/>
            <person name="Overmann J."/>
        </authorList>
    </citation>
    <scope>NUCLEOTIDE SEQUENCE [LARGE SCALE GENOMIC DNA]</scope>
    <source>
        <strain evidence="10">DSM 100886 HEG_-6_39</strain>
    </source>
</reference>
<evidence type="ECO:0000256" key="4">
    <source>
        <dbReference type="ARBA" id="ARBA00022692"/>
    </source>
</evidence>
<keyword evidence="2" id="KW-0813">Transport</keyword>
<dbReference type="SUPFAM" id="SSF56935">
    <property type="entry name" value="Porins"/>
    <property type="match status" value="1"/>
</dbReference>
<dbReference type="Proteomes" id="UP000076079">
    <property type="component" value="Chromosome"/>
</dbReference>
<keyword evidence="4" id="KW-0812">Transmembrane</keyword>
<evidence type="ECO:0000256" key="1">
    <source>
        <dbReference type="ARBA" id="ARBA00004571"/>
    </source>
</evidence>
<evidence type="ECO:0000256" key="6">
    <source>
        <dbReference type="ARBA" id="ARBA00023237"/>
    </source>
</evidence>